<protein>
    <submittedName>
        <fullName evidence="2">Type IV pilus assembly protein PilV</fullName>
    </submittedName>
</protein>
<proteinExistence type="predicted"/>
<feature type="transmembrane region" description="Helical" evidence="1">
    <location>
        <begin position="12"/>
        <end position="32"/>
    </location>
</feature>
<dbReference type="NCBIfam" id="TIGR02523">
    <property type="entry name" value="type_IV_pilV"/>
    <property type="match status" value="1"/>
</dbReference>
<evidence type="ECO:0000313" key="2">
    <source>
        <dbReference type="EMBL" id="SFZ77198.1"/>
    </source>
</evidence>
<name>A0A1K2HKA4_9NEIS</name>
<dbReference type="RefSeq" id="WP_072428783.1">
    <property type="nucleotide sequence ID" value="NZ_FPKR01000008.1"/>
</dbReference>
<sequence>MKRQSGLIMIEVLLSMFLIAIGVLGVASLQAYSIRSSQSAYWRAVAADLANDLAERVRANRSPKLVLTGETGAGSDESGKTVPLAPDYGRLACELSDDDKMECDWMDAYALPAGTAGADIAKADLAEWMDLVRYTLPVGSMGGAIICRSNTTDNPINPDSAPVLDPAAADFTDKTGCLATDAANYATAPYVIKIWWQDIRESRGESVDAGMLLYSTTI</sequence>
<dbReference type="InterPro" id="IPR013362">
    <property type="entry name" value="Pilus_4_PilV"/>
</dbReference>
<dbReference type="AlphaFoldDB" id="A0A1K2HKA4"/>
<gene>
    <name evidence="2" type="ORF">SAMN02745887_02273</name>
</gene>
<reference evidence="2 3" key="1">
    <citation type="submission" date="2016-11" db="EMBL/GenBank/DDBJ databases">
        <authorList>
            <person name="Jaros S."/>
            <person name="Januszkiewicz K."/>
            <person name="Wedrychowicz H."/>
        </authorList>
    </citation>
    <scope>NUCLEOTIDE SEQUENCE [LARGE SCALE GENOMIC DNA]</scope>
    <source>
        <strain evidence="2 3">DSM 18899</strain>
    </source>
</reference>
<evidence type="ECO:0000256" key="1">
    <source>
        <dbReference type="SAM" id="Phobius"/>
    </source>
</evidence>
<dbReference type="STRING" id="1121279.SAMN02745887_02273"/>
<keyword evidence="1" id="KW-0472">Membrane</keyword>
<dbReference type="OrthoDB" id="9155080at2"/>
<keyword evidence="3" id="KW-1185">Reference proteome</keyword>
<organism evidence="2 3">
    <name type="scientific">Chitinimonas taiwanensis DSM 18899</name>
    <dbReference type="NCBI Taxonomy" id="1121279"/>
    <lineage>
        <taxon>Bacteria</taxon>
        <taxon>Pseudomonadati</taxon>
        <taxon>Pseudomonadota</taxon>
        <taxon>Betaproteobacteria</taxon>
        <taxon>Neisseriales</taxon>
        <taxon>Chitinibacteraceae</taxon>
        <taxon>Chitinimonas</taxon>
    </lineage>
</organism>
<accession>A0A1K2HKA4</accession>
<dbReference type="Proteomes" id="UP000186513">
    <property type="component" value="Unassembled WGS sequence"/>
</dbReference>
<dbReference type="EMBL" id="FPKR01000008">
    <property type="protein sequence ID" value="SFZ77198.1"/>
    <property type="molecule type" value="Genomic_DNA"/>
</dbReference>
<keyword evidence="1" id="KW-1133">Transmembrane helix</keyword>
<evidence type="ECO:0000313" key="3">
    <source>
        <dbReference type="Proteomes" id="UP000186513"/>
    </source>
</evidence>
<keyword evidence="1" id="KW-0812">Transmembrane</keyword>